<dbReference type="Proteomes" id="UP000251166">
    <property type="component" value="Plasmid unnamed3"/>
</dbReference>
<dbReference type="AlphaFoldDB" id="A0A2Z4YST2"/>
<sequence>MAARLAARPEALDQRRESVEHPFGTIKQWMYQGAFLMRRLQNVRGEFSLTALAYNIRRAITLVGTVNLML</sequence>
<reference evidence="2 3" key="1">
    <citation type="submission" date="2018-07" db="EMBL/GenBank/DDBJ databases">
        <title>Rhizobium leguminosarum strain:ATCC 14479 Genome sequencing and assembly.</title>
        <authorList>
            <person name="Chakraborty R."/>
        </authorList>
    </citation>
    <scope>NUCLEOTIDE SEQUENCE [LARGE SCALE GENOMIC DNA]</scope>
    <source>
        <strain evidence="2 3">ATCC 14479</strain>
        <plasmid evidence="3">Plasmid unnamed3</plasmid>
    </source>
</reference>
<gene>
    <name evidence="2" type="ORF">DLJ82_6165</name>
</gene>
<dbReference type="Pfam" id="PF01609">
    <property type="entry name" value="DDE_Tnp_1"/>
    <property type="match status" value="1"/>
</dbReference>
<organism evidence="2 3">
    <name type="scientific">Rhizobium leguminosarum</name>
    <dbReference type="NCBI Taxonomy" id="384"/>
    <lineage>
        <taxon>Bacteria</taxon>
        <taxon>Pseudomonadati</taxon>
        <taxon>Pseudomonadota</taxon>
        <taxon>Alphaproteobacteria</taxon>
        <taxon>Hyphomicrobiales</taxon>
        <taxon>Rhizobiaceae</taxon>
        <taxon>Rhizobium/Agrobacterium group</taxon>
        <taxon>Rhizobium</taxon>
    </lineage>
</organism>
<dbReference type="EMBL" id="CP030763">
    <property type="protein sequence ID" value="AXA44136.1"/>
    <property type="molecule type" value="Genomic_DNA"/>
</dbReference>
<evidence type="ECO:0000313" key="2">
    <source>
        <dbReference type="EMBL" id="AXA44136.1"/>
    </source>
</evidence>
<accession>A0A2Z4YST2</accession>
<dbReference type="InterPro" id="IPR002559">
    <property type="entry name" value="Transposase_11"/>
</dbReference>
<geneLocation type="plasmid" evidence="2 3">
    <name>unnamed3</name>
</geneLocation>
<keyword evidence="2" id="KW-0614">Plasmid</keyword>
<feature type="domain" description="Transposase IS4-like" evidence="1">
    <location>
        <begin position="14"/>
        <end position="56"/>
    </location>
</feature>
<evidence type="ECO:0000313" key="3">
    <source>
        <dbReference type="Proteomes" id="UP000251166"/>
    </source>
</evidence>
<proteinExistence type="predicted"/>
<name>A0A2Z4YST2_RHILE</name>
<evidence type="ECO:0000259" key="1">
    <source>
        <dbReference type="Pfam" id="PF01609"/>
    </source>
</evidence>
<protein>
    <submittedName>
        <fullName evidence="2">Transposase DDE domain family protein</fullName>
    </submittedName>
</protein>